<feature type="transmembrane region" description="Helical" evidence="6">
    <location>
        <begin position="52"/>
        <end position="79"/>
    </location>
</feature>
<dbReference type="PANTHER" id="PTHR12677:SF59">
    <property type="entry name" value="GOLGI APPARATUS MEMBRANE PROTEIN TVP38-RELATED"/>
    <property type="match status" value="1"/>
</dbReference>
<feature type="domain" description="VTT" evidence="7">
    <location>
        <begin position="73"/>
        <end position="187"/>
    </location>
</feature>
<feature type="transmembrane region" description="Helical" evidence="6">
    <location>
        <begin position="9"/>
        <end position="32"/>
    </location>
</feature>
<evidence type="ECO:0000256" key="3">
    <source>
        <dbReference type="ARBA" id="ARBA00022692"/>
    </source>
</evidence>
<feature type="transmembrane region" description="Helical" evidence="6">
    <location>
        <begin position="203"/>
        <end position="221"/>
    </location>
</feature>
<feature type="transmembrane region" description="Helical" evidence="6">
    <location>
        <begin position="136"/>
        <end position="157"/>
    </location>
</feature>
<evidence type="ECO:0000256" key="1">
    <source>
        <dbReference type="ARBA" id="ARBA00004651"/>
    </source>
</evidence>
<evidence type="ECO:0000313" key="9">
    <source>
        <dbReference type="Proteomes" id="UP001053296"/>
    </source>
</evidence>
<keyword evidence="5 6" id="KW-0472">Membrane</keyword>
<comment type="similarity">
    <text evidence="6">Belongs to the TVP38/TMEM64 family.</text>
</comment>
<accession>A0ABM8I2J6</accession>
<keyword evidence="9" id="KW-1185">Reference proteome</keyword>
<dbReference type="InterPro" id="IPR032816">
    <property type="entry name" value="VTT_dom"/>
</dbReference>
<sequence length="234" mass="25796">MTAGMFKKLLIVSLIVGVIAAYFLFDLGQYFSLEYLKDSREHLQALYAEHTVLVLGVYFLLYVVTTALALPAATVLTLAGGAMFGLVTGVIVVSFASTIGAAMAFIVARYLVGDYVQNKFGDKLSSINKGIEEDGAFYLFTLRLIPVFPFFVINTVIALTPMRFFTYFWVSQVGMFPATIVYVNAGKELGKIDSLSGLLSPSLIISFVILGFFPLVMKKILGWYKARRQRSGEV</sequence>
<keyword evidence="3 6" id="KW-0812">Transmembrane</keyword>
<name>A0ABM8I2J6_9BACT</name>
<evidence type="ECO:0000313" key="8">
    <source>
        <dbReference type="EMBL" id="BCS87290.1"/>
    </source>
</evidence>
<evidence type="ECO:0000256" key="2">
    <source>
        <dbReference type="ARBA" id="ARBA00022475"/>
    </source>
</evidence>
<dbReference type="InterPro" id="IPR015414">
    <property type="entry name" value="TMEM64"/>
</dbReference>
<dbReference type="PANTHER" id="PTHR12677">
    <property type="entry name" value="GOLGI APPARATUS MEMBRANE PROTEIN TVP38-RELATED"/>
    <property type="match status" value="1"/>
</dbReference>
<dbReference type="Pfam" id="PF09335">
    <property type="entry name" value="VTT_dom"/>
    <property type="match status" value="1"/>
</dbReference>
<dbReference type="EMBL" id="AP024485">
    <property type="protein sequence ID" value="BCS87290.1"/>
    <property type="molecule type" value="Genomic_DNA"/>
</dbReference>
<organism evidence="8 9">
    <name type="scientific">Pseudodesulfovibrio sediminis</name>
    <dbReference type="NCBI Taxonomy" id="2810563"/>
    <lineage>
        <taxon>Bacteria</taxon>
        <taxon>Pseudomonadati</taxon>
        <taxon>Thermodesulfobacteriota</taxon>
        <taxon>Desulfovibrionia</taxon>
        <taxon>Desulfovibrionales</taxon>
        <taxon>Desulfovibrionaceae</taxon>
    </lineage>
</organism>
<feature type="transmembrane region" description="Helical" evidence="6">
    <location>
        <begin position="86"/>
        <end position="112"/>
    </location>
</feature>
<evidence type="ECO:0000256" key="4">
    <source>
        <dbReference type="ARBA" id="ARBA00022989"/>
    </source>
</evidence>
<reference evidence="8" key="1">
    <citation type="journal article" date="2022" name="Arch. Microbiol.">
        <title>Pseudodesulfovibrio sediminis sp. nov., a mesophilic and neutrophilic sulfate-reducing bacterium isolated from sediment of a brackish lake.</title>
        <authorList>
            <person name="Takahashi A."/>
            <person name="Kojima H."/>
            <person name="Watanabe M."/>
            <person name="Fukui M."/>
        </authorList>
    </citation>
    <scope>NUCLEOTIDE SEQUENCE</scope>
    <source>
        <strain evidence="8">SF6</strain>
    </source>
</reference>
<gene>
    <name evidence="8" type="ORF">PSDVSF_05320</name>
</gene>
<proteinExistence type="inferred from homology"/>
<keyword evidence="2 6" id="KW-1003">Cell membrane</keyword>
<dbReference type="Proteomes" id="UP001053296">
    <property type="component" value="Chromosome"/>
</dbReference>
<keyword evidence="4 6" id="KW-1133">Transmembrane helix</keyword>
<evidence type="ECO:0000256" key="5">
    <source>
        <dbReference type="ARBA" id="ARBA00023136"/>
    </source>
</evidence>
<protein>
    <recommendedName>
        <fullName evidence="6">TVP38/TMEM64 family membrane protein</fullName>
    </recommendedName>
</protein>
<dbReference type="RefSeq" id="WP_229593392.1">
    <property type="nucleotide sequence ID" value="NZ_AP024485.1"/>
</dbReference>
<evidence type="ECO:0000259" key="7">
    <source>
        <dbReference type="Pfam" id="PF09335"/>
    </source>
</evidence>
<evidence type="ECO:0000256" key="6">
    <source>
        <dbReference type="RuleBase" id="RU366058"/>
    </source>
</evidence>
<comment type="subcellular location">
    <subcellularLocation>
        <location evidence="1 6">Cell membrane</location>
        <topology evidence="1 6">Multi-pass membrane protein</topology>
    </subcellularLocation>
</comment>
<feature type="transmembrane region" description="Helical" evidence="6">
    <location>
        <begin position="164"/>
        <end position="183"/>
    </location>
</feature>